<protein>
    <submittedName>
        <fullName evidence="1">Uncharacterized protein</fullName>
    </submittedName>
</protein>
<accession>A0A2G9CF71</accession>
<name>A0A2G9CF71_9BURK</name>
<keyword evidence="2" id="KW-1185">Reference proteome</keyword>
<dbReference type="AlphaFoldDB" id="A0A2G9CF71"/>
<dbReference type="EMBL" id="PEOG01000005">
    <property type="protein sequence ID" value="PIM55047.1"/>
    <property type="molecule type" value="Genomic_DNA"/>
</dbReference>
<sequence>MLSFWMSASIAASFSSAEGSSGLFFLHHSQFIDHSQLILAARMLAKAGSLVLRDFRIVLPPRVTRK</sequence>
<reference evidence="1 2" key="1">
    <citation type="submission" date="2017-11" db="EMBL/GenBank/DDBJ databases">
        <title>Draft genome sequence of Mitsuaria sp. HWN-4.</title>
        <authorList>
            <person name="Gundlapally S.R."/>
        </authorList>
    </citation>
    <scope>NUCLEOTIDE SEQUENCE [LARGE SCALE GENOMIC DNA]</scope>
    <source>
        <strain evidence="1 2">HWN-4</strain>
    </source>
</reference>
<comment type="caution">
    <text evidence="1">The sequence shown here is derived from an EMBL/GenBank/DDBJ whole genome shotgun (WGS) entry which is preliminary data.</text>
</comment>
<evidence type="ECO:0000313" key="2">
    <source>
        <dbReference type="Proteomes" id="UP000231501"/>
    </source>
</evidence>
<organism evidence="1 2">
    <name type="scientific">Roseateles chitinivorans</name>
    <dbReference type="NCBI Taxonomy" id="2917965"/>
    <lineage>
        <taxon>Bacteria</taxon>
        <taxon>Pseudomonadati</taxon>
        <taxon>Pseudomonadota</taxon>
        <taxon>Betaproteobacteria</taxon>
        <taxon>Burkholderiales</taxon>
        <taxon>Sphaerotilaceae</taxon>
        <taxon>Roseateles</taxon>
    </lineage>
</organism>
<evidence type="ECO:0000313" key="1">
    <source>
        <dbReference type="EMBL" id="PIM55047.1"/>
    </source>
</evidence>
<gene>
    <name evidence="1" type="ORF">CS062_00485</name>
</gene>
<proteinExistence type="predicted"/>
<dbReference type="Proteomes" id="UP000231501">
    <property type="component" value="Unassembled WGS sequence"/>
</dbReference>